<protein>
    <submittedName>
        <fullName evidence="1">Winged helix DNA-binding domain-containing protein</fullName>
    </submittedName>
</protein>
<name>A0A418M2Q3_9BACT</name>
<proteinExistence type="predicted"/>
<dbReference type="PANTHER" id="PTHR38479">
    <property type="entry name" value="LMO0824 PROTEIN"/>
    <property type="match status" value="1"/>
</dbReference>
<accession>A0A418M2Q3</accession>
<dbReference type="GO" id="GO:0003677">
    <property type="term" value="F:DNA binding"/>
    <property type="evidence" value="ECO:0007669"/>
    <property type="project" value="UniProtKB-KW"/>
</dbReference>
<dbReference type="Pfam" id="PF06224">
    <property type="entry name" value="AlkZ-like"/>
    <property type="match status" value="1"/>
</dbReference>
<organism evidence="1 2">
    <name type="scientific">Fibrisoma montanum</name>
    <dbReference type="NCBI Taxonomy" id="2305895"/>
    <lineage>
        <taxon>Bacteria</taxon>
        <taxon>Pseudomonadati</taxon>
        <taxon>Bacteroidota</taxon>
        <taxon>Cytophagia</taxon>
        <taxon>Cytophagales</taxon>
        <taxon>Spirosomataceae</taxon>
        <taxon>Fibrisoma</taxon>
    </lineage>
</organism>
<keyword evidence="2" id="KW-1185">Reference proteome</keyword>
<dbReference type="Proteomes" id="UP000283523">
    <property type="component" value="Unassembled WGS sequence"/>
</dbReference>
<dbReference type="EMBL" id="QXED01000007">
    <property type="protein sequence ID" value="RIV20021.1"/>
    <property type="molecule type" value="Genomic_DNA"/>
</dbReference>
<reference evidence="1 2" key="1">
    <citation type="submission" date="2018-08" db="EMBL/GenBank/DDBJ databases">
        <title>Fibrisoma montanum sp. nov., isolated from Danxia mountain soil.</title>
        <authorList>
            <person name="Huang Y."/>
        </authorList>
    </citation>
    <scope>NUCLEOTIDE SEQUENCE [LARGE SCALE GENOMIC DNA]</scope>
    <source>
        <strain evidence="1 2">HYT19</strain>
    </source>
</reference>
<dbReference type="RefSeq" id="WP_119670307.1">
    <property type="nucleotide sequence ID" value="NZ_QXED01000007.1"/>
</dbReference>
<comment type="caution">
    <text evidence="1">The sequence shown here is derived from an EMBL/GenBank/DDBJ whole genome shotgun (WGS) entry which is preliminary data.</text>
</comment>
<dbReference type="OrthoDB" id="2210247at2"/>
<evidence type="ECO:0000313" key="1">
    <source>
        <dbReference type="EMBL" id="RIV20021.1"/>
    </source>
</evidence>
<evidence type="ECO:0000313" key="2">
    <source>
        <dbReference type="Proteomes" id="UP000283523"/>
    </source>
</evidence>
<dbReference type="AlphaFoldDB" id="A0A418M2Q3"/>
<sequence length="356" mass="40072">MATDPFLLRRLANQQLDNSSRNSVPKLVSWLGAVQSQEFHDATWSIAQRIESLTRDAFMQAFNAGTVLRTHVLRPTWHFVTPADIRWMLMLTAPRIKAFLRTNDRKLGLDEAVFTRSNALIEQALVKAGRHLTRTELAEVLRQNAIPLGANALAHLLTRAELEGIVCSGAMRGKHHTFALMAERVPIAKAFSREEALAELATRYFASHGPATVQDFSWWSGLTLTDARAGLESIKSQVVREGTGEKTYWYVPTSIPNRLPTKALLLPNFDEYVVGYADRTTLLEPTYTGELHRQGNILFHKTIVLNGQIAGTWTMCRQKGKNRVELHPLRVLTEQEEAQIGEAVQHYVRFTEHAGL</sequence>
<dbReference type="InterPro" id="IPR009351">
    <property type="entry name" value="AlkZ-like"/>
</dbReference>
<keyword evidence="1" id="KW-0238">DNA-binding</keyword>
<gene>
    <name evidence="1" type="ORF">DYU11_24230</name>
</gene>
<dbReference type="PANTHER" id="PTHR38479:SF2">
    <property type="entry name" value="WINGED HELIX DNA-BINDING DOMAIN-CONTAINING PROTEIN"/>
    <property type="match status" value="1"/>
</dbReference>